<dbReference type="GO" id="GO:0030148">
    <property type="term" value="P:sphingolipid biosynthetic process"/>
    <property type="evidence" value="ECO:0007669"/>
    <property type="project" value="TreeGrafter"/>
</dbReference>
<dbReference type="OrthoDB" id="10259681at2759"/>
<reference evidence="11 12" key="1">
    <citation type="journal article" date="2010" name="Science">
        <title>Pathogenicity determinants in smut fungi revealed by genome comparison.</title>
        <authorList>
            <person name="Schirawski J."/>
            <person name="Mannhaupt G."/>
            <person name="Muench K."/>
            <person name="Brefort T."/>
            <person name="Schipper K."/>
            <person name="Doehlemann G."/>
            <person name="Di Stasio M."/>
            <person name="Roessel N."/>
            <person name="Mendoza-Mendoza A."/>
            <person name="Pester D."/>
            <person name="Mueller O."/>
            <person name="Winterberg B."/>
            <person name="Meyer E."/>
            <person name="Ghareeb H."/>
            <person name="Wollenberg T."/>
            <person name="Muensterkoetter M."/>
            <person name="Wong P."/>
            <person name="Walter M."/>
            <person name="Stukenbrock E."/>
            <person name="Gueldener U."/>
            <person name="Kahmann R."/>
        </authorList>
    </citation>
    <scope>NUCLEOTIDE SEQUENCE [LARGE SCALE GENOMIC DNA]</scope>
    <source>
        <strain evidence="12">SRZ2</strain>
    </source>
</reference>
<evidence type="ECO:0000256" key="3">
    <source>
        <dbReference type="ARBA" id="ARBA00022679"/>
    </source>
</evidence>
<dbReference type="AlphaFoldDB" id="E6ZJQ1"/>
<keyword evidence="7 10" id="KW-0443">Lipid metabolism</keyword>
<dbReference type="GO" id="GO:0042761">
    <property type="term" value="P:very long-chain fatty acid biosynthetic process"/>
    <property type="evidence" value="ECO:0007669"/>
    <property type="project" value="TreeGrafter"/>
</dbReference>
<comment type="catalytic activity">
    <reaction evidence="10">
        <text>an acyl-CoA + malonyl-CoA + H(+) = a 3-oxoacyl-CoA + CO2 + CoA</text>
        <dbReference type="Rhea" id="RHEA:50252"/>
        <dbReference type="ChEBI" id="CHEBI:15378"/>
        <dbReference type="ChEBI" id="CHEBI:16526"/>
        <dbReference type="ChEBI" id="CHEBI:57287"/>
        <dbReference type="ChEBI" id="CHEBI:57384"/>
        <dbReference type="ChEBI" id="CHEBI:58342"/>
        <dbReference type="ChEBI" id="CHEBI:90726"/>
    </reaction>
    <physiologicalReaction direction="left-to-right" evidence="10">
        <dbReference type="Rhea" id="RHEA:50253"/>
    </physiologicalReaction>
</comment>
<keyword evidence="6 10" id="KW-1133">Transmembrane helix</keyword>
<dbReference type="Pfam" id="PF01151">
    <property type="entry name" value="ELO"/>
    <property type="match status" value="1"/>
</dbReference>
<dbReference type="GO" id="GO:0019367">
    <property type="term" value="P:fatty acid elongation, saturated fatty acid"/>
    <property type="evidence" value="ECO:0007669"/>
    <property type="project" value="TreeGrafter"/>
</dbReference>
<evidence type="ECO:0000256" key="7">
    <source>
        <dbReference type="ARBA" id="ARBA00023098"/>
    </source>
</evidence>
<proteinExistence type="inferred from homology"/>
<evidence type="ECO:0000256" key="10">
    <source>
        <dbReference type="RuleBase" id="RU361115"/>
    </source>
</evidence>
<organism evidence="11 12">
    <name type="scientific">Sporisorium reilianum (strain SRZ2)</name>
    <name type="common">Maize head smut fungus</name>
    <dbReference type="NCBI Taxonomy" id="999809"/>
    <lineage>
        <taxon>Eukaryota</taxon>
        <taxon>Fungi</taxon>
        <taxon>Dikarya</taxon>
        <taxon>Basidiomycota</taxon>
        <taxon>Ustilaginomycotina</taxon>
        <taxon>Ustilaginomycetes</taxon>
        <taxon>Ustilaginales</taxon>
        <taxon>Ustilaginaceae</taxon>
        <taxon>Sporisorium</taxon>
    </lineage>
</organism>
<comment type="subcellular location">
    <subcellularLocation>
        <location evidence="1">Membrane</location>
        <topology evidence="1">Multi-pass membrane protein</topology>
    </subcellularLocation>
</comment>
<dbReference type="PANTHER" id="PTHR11157">
    <property type="entry name" value="FATTY ACID ACYL TRANSFERASE-RELATED"/>
    <property type="match status" value="1"/>
</dbReference>
<evidence type="ECO:0000256" key="2">
    <source>
        <dbReference type="ARBA" id="ARBA00022516"/>
    </source>
</evidence>
<feature type="transmembrane region" description="Helical" evidence="10">
    <location>
        <begin position="230"/>
        <end position="248"/>
    </location>
</feature>
<keyword evidence="8 10" id="KW-0472">Membrane</keyword>
<protein>
    <recommendedName>
        <fullName evidence="10">Elongation of fatty acids protein</fullName>
        <ecNumber evidence="10">2.3.1.-</ecNumber>
    </recommendedName>
</protein>
<evidence type="ECO:0000313" key="12">
    <source>
        <dbReference type="Proteomes" id="UP000008867"/>
    </source>
</evidence>
<gene>
    <name evidence="11" type="ORF">sr11504</name>
</gene>
<keyword evidence="5 10" id="KW-0276">Fatty acid metabolism</keyword>
<dbReference type="GO" id="GO:0009922">
    <property type="term" value="F:fatty acid elongase activity"/>
    <property type="evidence" value="ECO:0007669"/>
    <property type="project" value="InterPro"/>
</dbReference>
<dbReference type="VEuPathDB" id="FungiDB:sr11504"/>
<feature type="transmembrane region" description="Helical" evidence="10">
    <location>
        <begin position="88"/>
        <end position="110"/>
    </location>
</feature>
<feature type="transmembrane region" description="Helical" evidence="10">
    <location>
        <begin position="191"/>
        <end position="210"/>
    </location>
</feature>
<sequence length="360" mass="39489">MAYPLDNPRLSFWQNLAQQPYPAKPEGLPVSDWLFELSLSPWTPLLTGVVYLFATHATNNRFGPGKPQPADIVKQSYGLSQTVLGHNILLAAYSGWTFFHAAIRIFSYLFGGAYAGGFAGLTNAYCTFPIADASFSGLGLYTLLFYWSKYYEVVDSVILILKGKPVSNLQSYHHAGAILCMWAAYRYSASAVFIFLLFNSLVHTLMYTYYSMTAMKLPFTGGLKRSMTTIQITQLVVGINLAAAYLWLKYDPTAYAAGAVPTPGRHVFNPLTAAMASFEASNSTASKLLPTTSTQAFQLLRQTILASVGANNKTSCVLSSGELFAVVLNVAYLVPLIYLFVSFYVRSYQKKAANKGAKAQ</sequence>
<dbReference type="PANTHER" id="PTHR11157:SF169">
    <property type="entry name" value="ELONGATION OF FATTY ACIDS PROTEIN"/>
    <property type="match status" value="1"/>
</dbReference>
<dbReference type="GO" id="GO:0034625">
    <property type="term" value="P:fatty acid elongation, monounsaturated fatty acid"/>
    <property type="evidence" value="ECO:0007669"/>
    <property type="project" value="TreeGrafter"/>
</dbReference>
<keyword evidence="9 10" id="KW-0275">Fatty acid biosynthesis</keyword>
<dbReference type="EMBL" id="FQ311430">
    <property type="protein sequence ID" value="CBQ67554.1"/>
    <property type="molecule type" value="Genomic_DNA"/>
</dbReference>
<keyword evidence="3 10" id="KW-0808">Transferase</keyword>
<keyword evidence="2 10" id="KW-0444">Lipid biosynthesis</keyword>
<feature type="transmembrane region" description="Helical" evidence="10">
    <location>
        <begin position="323"/>
        <end position="345"/>
    </location>
</feature>
<dbReference type="Proteomes" id="UP000008867">
    <property type="component" value="Chromosome 1"/>
</dbReference>
<comment type="similarity">
    <text evidence="10">Belongs to the ELO family.</text>
</comment>
<dbReference type="EC" id="2.3.1.-" evidence="10"/>
<name>E6ZJQ1_SPORE</name>
<evidence type="ECO:0000256" key="8">
    <source>
        <dbReference type="ARBA" id="ARBA00023136"/>
    </source>
</evidence>
<keyword evidence="12" id="KW-1185">Reference proteome</keyword>
<dbReference type="InterPro" id="IPR002076">
    <property type="entry name" value="ELO_fam"/>
</dbReference>
<evidence type="ECO:0000256" key="1">
    <source>
        <dbReference type="ARBA" id="ARBA00004141"/>
    </source>
</evidence>
<evidence type="ECO:0000256" key="5">
    <source>
        <dbReference type="ARBA" id="ARBA00022832"/>
    </source>
</evidence>
<dbReference type="GO" id="GO:0034626">
    <property type="term" value="P:fatty acid elongation, polyunsaturated fatty acid"/>
    <property type="evidence" value="ECO:0007669"/>
    <property type="project" value="TreeGrafter"/>
</dbReference>
<evidence type="ECO:0000313" key="11">
    <source>
        <dbReference type="EMBL" id="CBQ67554.1"/>
    </source>
</evidence>
<dbReference type="GO" id="GO:0005789">
    <property type="term" value="C:endoplasmic reticulum membrane"/>
    <property type="evidence" value="ECO:0007669"/>
    <property type="project" value="TreeGrafter"/>
</dbReference>
<evidence type="ECO:0000256" key="6">
    <source>
        <dbReference type="ARBA" id="ARBA00022989"/>
    </source>
</evidence>
<keyword evidence="4 10" id="KW-0812">Transmembrane</keyword>
<dbReference type="HOGENOM" id="CLU_017661_0_1_1"/>
<dbReference type="eggNOG" id="KOG3072">
    <property type="taxonomic scope" value="Eukaryota"/>
</dbReference>
<evidence type="ECO:0000256" key="9">
    <source>
        <dbReference type="ARBA" id="ARBA00023160"/>
    </source>
</evidence>
<feature type="transmembrane region" description="Helical" evidence="10">
    <location>
        <begin position="130"/>
        <end position="148"/>
    </location>
</feature>
<accession>E6ZJQ1</accession>
<evidence type="ECO:0000256" key="4">
    <source>
        <dbReference type="ARBA" id="ARBA00022692"/>
    </source>
</evidence>